<proteinExistence type="predicted"/>
<feature type="compositionally biased region" description="Basic and acidic residues" evidence="8">
    <location>
        <begin position="391"/>
        <end position="400"/>
    </location>
</feature>
<evidence type="ECO:0000313" key="12">
    <source>
        <dbReference type="Proteomes" id="UP000265120"/>
    </source>
</evidence>
<dbReference type="InterPro" id="IPR008160">
    <property type="entry name" value="Collagen"/>
</dbReference>
<dbReference type="Ensembl" id="ENSCSET00000029866.1">
    <property type="protein sequence ID" value="ENSCSEP00000029465.1"/>
    <property type="gene ID" value="ENSCSEG00000018874.1"/>
</dbReference>
<keyword evidence="7" id="KW-0325">Glycoprotein</keyword>
<feature type="domain" description="Thrombospondin-like N-terminal" evidence="10">
    <location>
        <begin position="42"/>
        <end position="234"/>
    </location>
</feature>
<keyword evidence="5" id="KW-0677">Repeat</keyword>
<evidence type="ECO:0000313" key="11">
    <source>
        <dbReference type="Ensembl" id="ENSCSEP00000029465.1"/>
    </source>
</evidence>
<evidence type="ECO:0000256" key="8">
    <source>
        <dbReference type="SAM" id="MobiDB-lite"/>
    </source>
</evidence>
<dbReference type="Pfam" id="PF13385">
    <property type="entry name" value="Laminin_G_3"/>
    <property type="match status" value="1"/>
</dbReference>
<evidence type="ECO:0000256" key="2">
    <source>
        <dbReference type="ARBA" id="ARBA00022525"/>
    </source>
</evidence>
<dbReference type="Proteomes" id="UP000265120">
    <property type="component" value="Chromosome 2"/>
</dbReference>
<feature type="signal peptide" evidence="9">
    <location>
        <begin position="1"/>
        <end position="30"/>
    </location>
</feature>
<evidence type="ECO:0000256" key="6">
    <source>
        <dbReference type="ARBA" id="ARBA00023119"/>
    </source>
</evidence>
<feature type="compositionally biased region" description="Polar residues" evidence="8">
    <location>
        <begin position="285"/>
        <end position="309"/>
    </location>
</feature>
<evidence type="ECO:0000259" key="10">
    <source>
        <dbReference type="SMART" id="SM00210"/>
    </source>
</evidence>
<feature type="compositionally biased region" description="Pro residues" evidence="8">
    <location>
        <begin position="482"/>
        <end position="495"/>
    </location>
</feature>
<dbReference type="GeneTree" id="ENSGT00940000163514"/>
<name>A0A3P8WXM3_CYNSE</name>
<keyword evidence="2" id="KW-0964">Secreted</keyword>
<sequence>MHLGAQRTRSGHVSAAATWNLFLLLSVCSAVLSGDKDYLAQGADILYRLGLTDQNTDRPYGRISSPLTPHTTVPSYLTPPVAGYGVLVDSNSLYEAPAESLFPAEFGEEFSVVISLSSWRANNAFLFSVKDSRDRLRFGIQLLPRRVVVYTAEKASIYFTYNWQDGRQHHFAVGVRTRSVTFYADCGAVQQQEHTLGRSQALRDSGGLFTLGRMNSKAAAFNGRVCQLDIYPSALAAAHYCSYLKKQCRLADTYRSPSPHHALDAEANDQPSSPSTMPFVGVVSTHPNPVKTTAVPNQSATSLSPDTALSPTVPYFEEDQSDSSELDFFTDYTTSSPWSDSSTASAVGDQAVLDLAYTTTILSSRKEFPEESTPQDDGAFVENTTPGLISPERESQRKEGVGNNSVIGTADTRFHHNNHLPHVRVNGTTLYREDQVDSSEQSDLDDSYDDVDMGAYDYGYEGPDFFYEYEDGFRGPKGEPGLPGPPGPPGLPGPPGKRGSRGPRGPHGNPGLPGLPGPKGAKGDPGLSPGQASPGERGDRGPPGLPGADGFPGPPVRSSLTTDREFLSFFLF</sequence>
<feature type="chain" id="PRO_5018001110" description="Thrombospondin-like N-terminal domain-containing protein" evidence="9">
    <location>
        <begin position="31"/>
        <end position="572"/>
    </location>
</feature>
<dbReference type="SMART" id="SM00210">
    <property type="entry name" value="TSPN"/>
    <property type="match status" value="1"/>
</dbReference>
<dbReference type="InParanoid" id="A0A3P8WXM3"/>
<dbReference type="Pfam" id="PF01391">
    <property type="entry name" value="Collagen"/>
    <property type="match status" value="1"/>
</dbReference>
<evidence type="ECO:0000256" key="7">
    <source>
        <dbReference type="ARBA" id="ARBA00023180"/>
    </source>
</evidence>
<dbReference type="Gene3D" id="2.60.120.200">
    <property type="match status" value="1"/>
</dbReference>
<accession>A0A3P8WXM3</accession>
<dbReference type="OMA" id="ANCGGVQ"/>
<evidence type="ECO:0000256" key="4">
    <source>
        <dbReference type="ARBA" id="ARBA00022729"/>
    </source>
</evidence>
<reference evidence="11" key="2">
    <citation type="submission" date="2025-08" db="UniProtKB">
        <authorList>
            <consortium name="Ensembl"/>
        </authorList>
    </citation>
    <scope>IDENTIFICATION</scope>
</reference>
<organism evidence="11 12">
    <name type="scientific">Cynoglossus semilaevis</name>
    <name type="common">Tongue sole</name>
    <dbReference type="NCBI Taxonomy" id="244447"/>
    <lineage>
        <taxon>Eukaryota</taxon>
        <taxon>Metazoa</taxon>
        <taxon>Chordata</taxon>
        <taxon>Craniata</taxon>
        <taxon>Vertebrata</taxon>
        <taxon>Euteleostomi</taxon>
        <taxon>Actinopterygii</taxon>
        <taxon>Neopterygii</taxon>
        <taxon>Teleostei</taxon>
        <taxon>Neoteleostei</taxon>
        <taxon>Acanthomorphata</taxon>
        <taxon>Carangaria</taxon>
        <taxon>Pleuronectiformes</taxon>
        <taxon>Pleuronectoidei</taxon>
        <taxon>Cynoglossidae</taxon>
        <taxon>Cynoglossinae</taxon>
        <taxon>Cynoglossus</taxon>
    </lineage>
</organism>
<reference evidence="11 12" key="1">
    <citation type="journal article" date="2014" name="Nat. Genet.">
        <title>Whole-genome sequence of a flatfish provides insights into ZW sex chromosome evolution and adaptation to a benthic lifestyle.</title>
        <authorList>
            <person name="Chen S."/>
            <person name="Zhang G."/>
            <person name="Shao C."/>
            <person name="Huang Q."/>
            <person name="Liu G."/>
            <person name="Zhang P."/>
            <person name="Song W."/>
            <person name="An N."/>
            <person name="Chalopin D."/>
            <person name="Volff J.N."/>
            <person name="Hong Y."/>
            <person name="Li Q."/>
            <person name="Sha Z."/>
            <person name="Zhou H."/>
            <person name="Xie M."/>
            <person name="Yu Q."/>
            <person name="Liu Y."/>
            <person name="Xiang H."/>
            <person name="Wang N."/>
            <person name="Wu K."/>
            <person name="Yang C."/>
            <person name="Zhou Q."/>
            <person name="Liao X."/>
            <person name="Yang L."/>
            <person name="Hu Q."/>
            <person name="Zhang J."/>
            <person name="Meng L."/>
            <person name="Jin L."/>
            <person name="Tian Y."/>
            <person name="Lian J."/>
            <person name="Yang J."/>
            <person name="Miao G."/>
            <person name="Liu S."/>
            <person name="Liang Z."/>
            <person name="Yan F."/>
            <person name="Li Y."/>
            <person name="Sun B."/>
            <person name="Zhang H."/>
            <person name="Zhang J."/>
            <person name="Zhu Y."/>
            <person name="Du M."/>
            <person name="Zhao Y."/>
            <person name="Schartl M."/>
            <person name="Tang Q."/>
            <person name="Wang J."/>
        </authorList>
    </citation>
    <scope>NUCLEOTIDE SEQUENCE</scope>
</reference>
<feature type="region of interest" description="Disordered" evidence="8">
    <location>
        <begin position="365"/>
        <end position="559"/>
    </location>
</feature>
<protein>
    <recommendedName>
        <fullName evidence="10">Thrombospondin-like N-terminal domain-containing protein</fullName>
    </recommendedName>
</protein>
<evidence type="ECO:0000256" key="1">
    <source>
        <dbReference type="ARBA" id="ARBA00004498"/>
    </source>
</evidence>
<keyword evidence="6" id="KW-0176">Collagen</keyword>
<keyword evidence="4 9" id="KW-0732">Signal</keyword>
<reference evidence="11" key="3">
    <citation type="submission" date="2025-09" db="UniProtKB">
        <authorList>
            <consortium name="Ensembl"/>
        </authorList>
    </citation>
    <scope>IDENTIFICATION</scope>
</reference>
<dbReference type="PANTHER" id="PTHR24637">
    <property type="entry name" value="COLLAGEN"/>
    <property type="match status" value="1"/>
</dbReference>
<keyword evidence="12" id="KW-1185">Reference proteome</keyword>
<feature type="region of interest" description="Disordered" evidence="8">
    <location>
        <begin position="259"/>
        <end position="309"/>
    </location>
</feature>
<dbReference type="InterPro" id="IPR048287">
    <property type="entry name" value="TSPN-like_N"/>
</dbReference>
<evidence type="ECO:0000256" key="9">
    <source>
        <dbReference type="SAM" id="SignalP"/>
    </source>
</evidence>
<evidence type="ECO:0000256" key="3">
    <source>
        <dbReference type="ARBA" id="ARBA00022530"/>
    </source>
</evidence>
<dbReference type="PANTHER" id="PTHR24637:SF396">
    <property type="entry name" value="COLLAGEN AND CALCIUM BINDING EGF DOMAINS 1"/>
    <property type="match status" value="1"/>
</dbReference>
<dbReference type="SUPFAM" id="SSF49899">
    <property type="entry name" value="Concanavalin A-like lectins/glucanases"/>
    <property type="match status" value="1"/>
</dbReference>
<comment type="subcellular location">
    <subcellularLocation>
        <location evidence="1">Secreted</location>
        <location evidence="1">Extracellular space</location>
        <location evidence="1">Extracellular matrix</location>
    </subcellularLocation>
</comment>
<dbReference type="AlphaFoldDB" id="A0A3P8WXM3"/>
<dbReference type="GO" id="GO:0005581">
    <property type="term" value="C:collagen trimer"/>
    <property type="evidence" value="ECO:0007669"/>
    <property type="project" value="UniProtKB-KW"/>
</dbReference>
<feature type="compositionally biased region" description="Acidic residues" evidence="8">
    <location>
        <begin position="436"/>
        <end position="452"/>
    </location>
</feature>
<dbReference type="STRING" id="244447.ENSCSEP00000029465"/>
<dbReference type="InterPro" id="IPR013320">
    <property type="entry name" value="ConA-like_dom_sf"/>
</dbReference>
<keyword evidence="3" id="KW-0272">Extracellular matrix</keyword>
<evidence type="ECO:0000256" key="5">
    <source>
        <dbReference type="ARBA" id="ARBA00022737"/>
    </source>
</evidence>
<dbReference type="FunFam" id="2.60.120.200:FF:000085">
    <property type="entry name" value="collagen alpha-1(XXVII) chain isoform X1"/>
    <property type="match status" value="1"/>
</dbReference>